<gene>
    <name evidence="9" type="ORF">OJF2_16070</name>
</gene>
<evidence type="ECO:0000313" key="10">
    <source>
        <dbReference type="Proteomes" id="UP000324233"/>
    </source>
</evidence>
<dbReference type="PANTHER" id="PTHR33908">
    <property type="entry name" value="MANNOSYLTRANSFERASE YKCB-RELATED"/>
    <property type="match status" value="1"/>
</dbReference>
<organism evidence="9 10">
    <name type="scientific">Aquisphaera giovannonii</name>
    <dbReference type="NCBI Taxonomy" id="406548"/>
    <lineage>
        <taxon>Bacteria</taxon>
        <taxon>Pseudomonadati</taxon>
        <taxon>Planctomycetota</taxon>
        <taxon>Planctomycetia</taxon>
        <taxon>Isosphaerales</taxon>
        <taxon>Isosphaeraceae</taxon>
        <taxon>Aquisphaera</taxon>
    </lineage>
</organism>
<keyword evidence="7 8" id="KW-0472">Membrane</keyword>
<feature type="transmembrane region" description="Helical" evidence="8">
    <location>
        <begin position="67"/>
        <end position="85"/>
    </location>
</feature>
<dbReference type="AlphaFoldDB" id="A0A5B9VZK9"/>
<dbReference type="GO" id="GO:0016763">
    <property type="term" value="F:pentosyltransferase activity"/>
    <property type="evidence" value="ECO:0007669"/>
    <property type="project" value="TreeGrafter"/>
</dbReference>
<dbReference type="EMBL" id="CP042997">
    <property type="protein sequence ID" value="QEH33110.1"/>
    <property type="molecule type" value="Genomic_DNA"/>
</dbReference>
<comment type="subcellular location">
    <subcellularLocation>
        <location evidence="1">Cell membrane</location>
        <topology evidence="1">Multi-pass membrane protein</topology>
    </subcellularLocation>
</comment>
<feature type="transmembrane region" description="Helical" evidence="8">
    <location>
        <begin position="97"/>
        <end position="115"/>
    </location>
</feature>
<dbReference type="RefSeq" id="WP_148592763.1">
    <property type="nucleotide sequence ID" value="NZ_CP042997.1"/>
</dbReference>
<dbReference type="KEGG" id="agv:OJF2_16070"/>
<evidence type="ECO:0000313" key="9">
    <source>
        <dbReference type="EMBL" id="QEH33110.1"/>
    </source>
</evidence>
<evidence type="ECO:0000256" key="6">
    <source>
        <dbReference type="ARBA" id="ARBA00022989"/>
    </source>
</evidence>
<accession>A0A5B9VZK9</accession>
<keyword evidence="10" id="KW-1185">Reference proteome</keyword>
<evidence type="ECO:0000256" key="3">
    <source>
        <dbReference type="ARBA" id="ARBA00022676"/>
    </source>
</evidence>
<evidence type="ECO:0000256" key="8">
    <source>
        <dbReference type="SAM" id="Phobius"/>
    </source>
</evidence>
<feature type="transmembrane region" description="Helical" evidence="8">
    <location>
        <begin position="367"/>
        <end position="389"/>
    </location>
</feature>
<evidence type="ECO:0000256" key="7">
    <source>
        <dbReference type="ARBA" id="ARBA00023136"/>
    </source>
</evidence>
<keyword evidence="2" id="KW-1003">Cell membrane</keyword>
<dbReference type="GO" id="GO:0009103">
    <property type="term" value="P:lipopolysaccharide biosynthetic process"/>
    <property type="evidence" value="ECO:0007669"/>
    <property type="project" value="UniProtKB-ARBA"/>
</dbReference>
<reference evidence="9 10" key="1">
    <citation type="submission" date="2019-08" db="EMBL/GenBank/DDBJ databases">
        <title>Deep-cultivation of Planctomycetes and their phenomic and genomic characterization uncovers novel biology.</title>
        <authorList>
            <person name="Wiegand S."/>
            <person name="Jogler M."/>
            <person name="Boedeker C."/>
            <person name="Pinto D."/>
            <person name="Vollmers J."/>
            <person name="Rivas-Marin E."/>
            <person name="Kohn T."/>
            <person name="Peeters S.H."/>
            <person name="Heuer A."/>
            <person name="Rast P."/>
            <person name="Oberbeckmann S."/>
            <person name="Bunk B."/>
            <person name="Jeske O."/>
            <person name="Meyerdierks A."/>
            <person name="Storesund J.E."/>
            <person name="Kallscheuer N."/>
            <person name="Luecker S."/>
            <person name="Lage O.M."/>
            <person name="Pohl T."/>
            <person name="Merkel B.J."/>
            <person name="Hornburger P."/>
            <person name="Mueller R.-W."/>
            <person name="Bruemmer F."/>
            <person name="Labrenz M."/>
            <person name="Spormann A.M."/>
            <person name="Op den Camp H."/>
            <person name="Overmann J."/>
            <person name="Amann R."/>
            <person name="Jetten M.S.M."/>
            <person name="Mascher T."/>
            <person name="Medema M.H."/>
            <person name="Devos D.P."/>
            <person name="Kaster A.-K."/>
            <person name="Ovreas L."/>
            <person name="Rohde M."/>
            <person name="Galperin M.Y."/>
            <person name="Jogler C."/>
        </authorList>
    </citation>
    <scope>NUCLEOTIDE SEQUENCE [LARGE SCALE GENOMIC DNA]</scope>
    <source>
        <strain evidence="9 10">OJF2</strain>
    </source>
</reference>
<evidence type="ECO:0000256" key="5">
    <source>
        <dbReference type="ARBA" id="ARBA00022692"/>
    </source>
</evidence>
<evidence type="ECO:0008006" key="11">
    <source>
        <dbReference type="Google" id="ProtNLM"/>
    </source>
</evidence>
<dbReference type="InterPro" id="IPR050297">
    <property type="entry name" value="LipidA_mod_glycosyltrf_83"/>
</dbReference>
<keyword evidence="4" id="KW-0808">Transferase</keyword>
<proteinExistence type="predicted"/>
<keyword evidence="3" id="KW-0328">Glycosyltransferase</keyword>
<protein>
    <recommendedName>
        <fullName evidence="11">Glycosyltransferase RgtA/B/C/D-like domain-containing protein</fullName>
    </recommendedName>
</protein>
<dbReference type="GO" id="GO:0005886">
    <property type="term" value="C:plasma membrane"/>
    <property type="evidence" value="ECO:0007669"/>
    <property type="project" value="UniProtKB-SubCell"/>
</dbReference>
<feature type="transmembrane region" description="Helical" evidence="8">
    <location>
        <begin position="171"/>
        <end position="200"/>
    </location>
</feature>
<dbReference type="OrthoDB" id="257799at2"/>
<evidence type="ECO:0000256" key="4">
    <source>
        <dbReference type="ARBA" id="ARBA00022679"/>
    </source>
</evidence>
<dbReference type="Proteomes" id="UP000324233">
    <property type="component" value="Chromosome"/>
</dbReference>
<feature type="transmembrane region" description="Helical" evidence="8">
    <location>
        <begin position="395"/>
        <end position="416"/>
    </location>
</feature>
<sequence>MASRNGHLGAALILLAVAARCACVLVLQSHLVSRSTYEHGEIAANLVAGRGFSIRFLGTDGPTSQQAPVYPAIVAAAYLIGGIESPRSLLILELGQAVLGGLLTLGVLALARQVVGDHPPAVLAAGLIAALHPTLVYAASHVQVALLGATLVTWSLVAATRAGSSGRARDAVLAGILLALTALTDPILSLCAGGMLVAIWGGRRAGPTAPAFGRHLGLSASMLLVAALCVAPWIIRNAIVHGEFVAIKSTFGYAFWQGNCSISEGTDKVVRASVEKVLEGGAGAGLAAWNRTLWAARHEAGYIDDVALTAEDRRLLARASEPERSRILFRRALAELREQPWRYPGLCLRRLRYFWLFDETNPKTRSLIYRVSHGGLLALALLGLCMATADVRRRLAPLFLTAGLISAFHAMTIVSARFHLPIEPLMAVWAGAGLARRMPFGSMSTATADDVVRVGIVGGLQRGRLLDRPA</sequence>
<feature type="transmembrane region" description="Helical" evidence="8">
    <location>
        <begin position="135"/>
        <end position="159"/>
    </location>
</feature>
<keyword evidence="5 8" id="KW-0812">Transmembrane</keyword>
<keyword evidence="6 8" id="KW-1133">Transmembrane helix</keyword>
<evidence type="ECO:0000256" key="2">
    <source>
        <dbReference type="ARBA" id="ARBA00022475"/>
    </source>
</evidence>
<dbReference type="PANTHER" id="PTHR33908:SF11">
    <property type="entry name" value="MEMBRANE PROTEIN"/>
    <property type="match status" value="1"/>
</dbReference>
<name>A0A5B9VZK9_9BACT</name>
<evidence type="ECO:0000256" key="1">
    <source>
        <dbReference type="ARBA" id="ARBA00004651"/>
    </source>
</evidence>
<feature type="transmembrane region" description="Helical" evidence="8">
    <location>
        <begin position="212"/>
        <end position="235"/>
    </location>
</feature>